<dbReference type="Proteomes" id="UP001150581">
    <property type="component" value="Unassembled WGS sequence"/>
</dbReference>
<reference evidence="1" key="1">
    <citation type="submission" date="2022-07" db="EMBL/GenBank/DDBJ databases">
        <title>Phylogenomic reconstructions and comparative analyses of Kickxellomycotina fungi.</title>
        <authorList>
            <person name="Reynolds N.K."/>
            <person name="Stajich J.E."/>
            <person name="Barry K."/>
            <person name="Grigoriev I.V."/>
            <person name="Crous P."/>
            <person name="Smith M.E."/>
        </authorList>
    </citation>
    <scope>NUCLEOTIDE SEQUENCE</scope>
    <source>
        <strain evidence="1">Benny 63K</strain>
    </source>
</reference>
<name>A0ACC1I6S7_9FUNG</name>
<evidence type="ECO:0000313" key="1">
    <source>
        <dbReference type="EMBL" id="KAJ1883707.1"/>
    </source>
</evidence>
<accession>A0ACC1I6S7</accession>
<comment type="caution">
    <text evidence="1">The sequence shown here is derived from an EMBL/GenBank/DDBJ whole genome shotgun (WGS) entry which is preliminary data.</text>
</comment>
<organism evidence="1 2">
    <name type="scientific">Kickxella alabastrina</name>
    <dbReference type="NCBI Taxonomy" id="61397"/>
    <lineage>
        <taxon>Eukaryota</taxon>
        <taxon>Fungi</taxon>
        <taxon>Fungi incertae sedis</taxon>
        <taxon>Zoopagomycota</taxon>
        <taxon>Kickxellomycotina</taxon>
        <taxon>Kickxellomycetes</taxon>
        <taxon>Kickxellales</taxon>
        <taxon>Kickxellaceae</taxon>
        <taxon>Kickxella</taxon>
    </lineage>
</organism>
<sequence>DTASPGNSSSISNMSSSKQEAVGGPRRSGRMRTQRVLVNVAPPKPTTPSPPVMSRRRTDTVAAAVATTSPLAKSTFEGSSHKRRRPNLRTSRSSSIETPSVIAQEDSQRSSTQGSNTRNNNSGTNPVKCFICSALLGGDMDEINAHIDQCLIDTSAENSSGEEGPTVEYEWGGQTRVRATAMLEGGVSATLGFSGSLTADRDEDVDVDAEDEACFGVAQYSDADLVIKSSESRAGNVPLVAAGGPQWEETPLPLDDEASARAAREEDLRRHSGRFGSEFGSGGASQLVIDALKERIRQQDKLLQSAHKCLICLD</sequence>
<proteinExistence type="predicted"/>
<keyword evidence="2" id="KW-1185">Reference proteome</keyword>
<gene>
    <name evidence="1" type="ORF">LPJ66_010959</name>
</gene>
<protein>
    <submittedName>
        <fullName evidence="1">Uncharacterized protein</fullName>
    </submittedName>
</protein>
<feature type="non-terminal residue" evidence="1">
    <location>
        <position position="1"/>
    </location>
</feature>
<dbReference type="EMBL" id="JANBPG010003092">
    <property type="protein sequence ID" value="KAJ1883707.1"/>
    <property type="molecule type" value="Genomic_DNA"/>
</dbReference>
<evidence type="ECO:0000313" key="2">
    <source>
        <dbReference type="Proteomes" id="UP001150581"/>
    </source>
</evidence>